<gene>
    <name evidence="1" type="ORF">BDV96DRAFT_566893</name>
</gene>
<dbReference type="OrthoDB" id="3244603at2759"/>
<organism evidence="1 2">
    <name type="scientific">Lophiotrema nucula</name>
    <dbReference type="NCBI Taxonomy" id="690887"/>
    <lineage>
        <taxon>Eukaryota</taxon>
        <taxon>Fungi</taxon>
        <taxon>Dikarya</taxon>
        <taxon>Ascomycota</taxon>
        <taxon>Pezizomycotina</taxon>
        <taxon>Dothideomycetes</taxon>
        <taxon>Pleosporomycetidae</taxon>
        <taxon>Pleosporales</taxon>
        <taxon>Lophiotremataceae</taxon>
        <taxon>Lophiotrema</taxon>
    </lineage>
</organism>
<dbReference type="Proteomes" id="UP000799770">
    <property type="component" value="Unassembled WGS sequence"/>
</dbReference>
<protein>
    <submittedName>
        <fullName evidence="1">Uncharacterized protein</fullName>
    </submittedName>
</protein>
<dbReference type="EMBL" id="ML977314">
    <property type="protein sequence ID" value="KAF2120222.1"/>
    <property type="molecule type" value="Genomic_DNA"/>
</dbReference>
<proteinExistence type="predicted"/>
<keyword evidence="2" id="KW-1185">Reference proteome</keyword>
<evidence type="ECO:0000313" key="1">
    <source>
        <dbReference type="EMBL" id="KAF2120222.1"/>
    </source>
</evidence>
<reference evidence="1" key="1">
    <citation type="journal article" date="2020" name="Stud. Mycol.">
        <title>101 Dothideomycetes genomes: a test case for predicting lifestyles and emergence of pathogens.</title>
        <authorList>
            <person name="Haridas S."/>
            <person name="Albert R."/>
            <person name="Binder M."/>
            <person name="Bloem J."/>
            <person name="Labutti K."/>
            <person name="Salamov A."/>
            <person name="Andreopoulos B."/>
            <person name="Baker S."/>
            <person name="Barry K."/>
            <person name="Bills G."/>
            <person name="Bluhm B."/>
            <person name="Cannon C."/>
            <person name="Castanera R."/>
            <person name="Culley D."/>
            <person name="Daum C."/>
            <person name="Ezra D."/>
            <person name="Gonzalez J."/>
            <person name="Henrissat B."/>
            <person name="Kuo A."/>
            <person name="Liang C."/>
            <person name="Lipzen A."/>
            <person name="Lutzoni F."/>
            <person name="Magnuson J."/>
            <person name="Mondo S."/>
            <person name="Nolan M."/>
            <person name="Ohm R."/>
            <person name="Pangilinan J."/>
            <person name="Park H.-J."/>
            <person name="Ramirez L."/>
            <person name="Alfaro M."/>
            <person name="Sun H."/>
            <person name="Tritt A."/>
            <person name="Yoshinaga Y."/>
            <person name="Zwiers L.-H."/>
            <person name="Turgeon B."/>
            <person name="Goodwin S."/>
            <person name="Spatafora J."/>
            <person name="Crous P."/>
            <person name="Grigoriev I."/>
        </authorList>
    </citation>
    <scope>NUCLEOTIDE SEQUENCE</scope>
    <source>
        <strain evidence="1">CBS 627.86</strain>
    </source>
</reference>
<accession>A0A6A5ZKU9</accession>
<name>A0A6A5ZKU9_9PLEO</name>
<dbReference type="AlphaFoldDB" id="A0A6A5ZKU9"/>
<sequence length="105" mass="11705">MISALDLRATGIHRAIMEVAGTATRWPGRLADECDKVINIWTTKFGRLDELHPFMYGRGGRLEGIASAEETSKAALIKRWQSTCPDKLMPNRSRRYGDLGFQPGA</sequence>
<evidence type="ECO:0000313" key="2">
    <source>
        <dbReference type="Proteomes" id="UP000799770"/>
    </source>
</evidence>